<reference evidence="3" key="1">
    <citation type="submission" date="2020-12" db="EMBL/GenBank/DDBJ databases">
        <title>Metabolic potential, ecology and presence of endohyphal bacteria is reflected in genomic diversity of Mucoromycotina.</title>
        <authorList>
            <person name="Muszewska A."/>
            <person name="Okrasinska A."/>
            <person name="Steczkiewicz K."/>
            <person name="Drgas O."/>
            <person name="Orlowska M."/>
            <person name="Perlinska-Lenart U."/>
            <person name="Aleksandrzak-Piekarczyk T."/>
            <person name="Szatraj K."/>
            <person name="Zielenkiewicz U."/>
            <person name="Pilsyk S."/>
            <person name="Malc E."/>
            <person name="Mieczkowski P."/>
            <person name="Kruszewska J.S."/>
            <person name="Biernat P."/>
            <person name="Pawlowska J."/>
        </authorList>
    </citation>
    <scope>NUCLEOTIDE SEQUENCE</scope>
    <source>
        <strain evidence="3">WA0000017839</strain>
    </source>
</reference>
<evidence type="ECO:0000256" key="2">
    <source>
        <dbReference type="SAM" id="MobiDB-lite"/>
    </source>
</evidence>
<dbReference type="SUPFAM" id="SSF57850">
    <property type="entry name" value="RING/U-box"/>
    <property type="match status" value="1"/>
</dbReference>
<comment type="similarity">
    <text evidence="1">Belongs to the SIP5 family.</text>
</comment>
<dbReference type="EMBL" id="JAEPRD010000040">
    <property type="protein sequence ID" value="KAG2204999.1"/>
    <property type="molecule type" value="Genomic_DNA"/>
</dbReference>
<feature type="region of interest" description="Disordered" evidence="2">
    <location>
        <begin position="185"/>
        <end position="215"/>
    </location>
</feature>
<dbReference type="OrthoDB" id="21471at2759"/>
<dbReference type="AlphaFoldDB" id="A0A8H7V8F0"/>
<accession>A0A8H7V8F0</accession>
<comment type="caution">
    <text evidence="3">The sequence shown here is derived from an EMBL/GenBank/DDBJ whole genome shotgun (WGS) entry which is preliminary data.</text>
</comment>
<keyword evidence="4" id="KW-1185">Reference proteome</keyword>
<dbReference type="GO" id="GO:0005737">
    <property type="term" value="C:cytoplasm"/>
    <property type="evidence" value="ECO:0007669"/>
    <property type="project" value="TreeGrafter"/>
</dbReference>
<dbReference type="PANTHER" id="PTHR31315">
    <property type="entry name" value="PROTEIN SIP5"/>
    <property type="match status" value="1"/>
</dbReference>
<sequence length="259" mass="29898">MGTTCSRVMHIGPSSSLDYGTLNPYGIYSSDTDYDAQIVRALIRKGQLAPFYQGSNDICMDNDMSYETECPICFLFYPSKMNRTRCCDKSICTECFLQLRRSSSSPLVPAVCPFCVQPNFGVLYIPPVWSKHYTSFKKRRSDLFKKNDEMDRRKWRVEPTDPDVVLVDTVRPRWEEMLEERRASSVGTTRRRRVQLNNGERRRTRQPTFSLRHDNGSNNTIYDSFADMDLEDVLVMEAIRLSLVNSNNNTTTTNTTTNN</sequence>
<evidence type="ECO:0000313" key="3">
    <source>
        <dbReference type="EMBL" id="KAG2204999.1"/>
    </source>
</evidence>
<dbReference type="Proteomes" id="UP000603453">
    <property type="component" value="Unassembled WGS sequence"/>
</dbReference>
<gene>
    <name evidence="3" type="ORF">INT47_002623</name>
</gene>
<name>A0A8H7V8F0_9FUNG</name>
<organism evidence="3 4">
    <name type="scientific">Mucor saturninus</name>
    <dbReference type="NCBI Taxonomy" id="64648"/>
    <lineage>
        <taxon>Eukaryota</taxon>
        <taxon>Fungi</taxon>
        <taxon>Fungi incertae sedis</taxon>
        <taxon>Mucoromycota</taxon>
        <taxon>Mucoromycotina</taxon>
        <taxon>Mucoromycetes</taxon>
        <taxon>Mucorales</taxon>
        <taxon>Mucorineae</taxon>
        <taxon>Mucoraceae</taxon>
        <taxon>Mucor</taxon>
    </lineage>
</organism>
<evidence type="ECO:0000256" key="1">
    <source>
        <dbReference type="ARBA" id="ARBA00010402"/>
    </source>
</evidence>
<evidence type="ECO:0000313" key="4">
    <source>
        <dbReference type="Proteomes" id="UP000603453"/>
    </source>
</evidence>
<proteinExistence type="inferred from homology"/>
<protein>
    <recommendedName>
        <fullName evidence="5">RING-type domain-containing protein</fullName>
    </recommendedName>
</protein>
<dbReference type="PANTHER" id="PTHR31315:SF1">
    <property type="entry name" value="PROTEIN SIP5"/>
    <property type="match status" value="1"/>
</dbReference>
<dbReference type="InterPro" id="IPR039301">
    <property type="entry name" value="Sip5/DA2"/>
</dbReference>
<evidence type="ECO:0008006" key="5">
    <source>
        <dbReference type="Google" id="ProtNLM"/>
    </source>
</evidence>